<gene>
    <name evidence="1" type="ORF">SAMN02745126_04838</name>
</gene>
<accession>A0A1T4SKQ5</accession>
<protein>
    <submittedName>
        <fullName evidence="1">Uncharacterized protein</fullName>
    </submittedName>
</protein>
<keyword evidence="2" id="KW-1185">Reference proteome</keyword>
<evidence type="ECO:0000313" key="2">
    <source>
        <dbReference type="Proteomes" id="UP000190092"/>
    </source>
</evidence>
<dbReference type="STRING" id="225324.SAMN02745126_04838"/>
<dbReference type="EMBL" id="FUWJ01000008">
    <property type="protein sequence ID" value="SKA28870.1"/>
    <property type="molecule type" value="Genomic_DNA"/>
</dbReference>
<dbReference type="OrthoDB" id="8477747at2"/>
<dbReference type="RefSeq" id="WP_085936578.1">
    <property type="nucleotide sequence ID" value="NZ_FUWJ01000008.1"/>
</dbReference>
<dbReference type="AlphaFoldDB" id="A0A1T4SKQ5"/>
<name>A0A1T4SKQ5_9HYPH</name>
<dbReference type="Proteomes" id="UP000190092">
    <property type="component" value="Unassembled WGS sequence"/>
</dbReference>
<evidence type="ECO:0000313" key="1">
    <source>
        <dbReference type="EMBL" id="SKA28870.1"/>
    </source>
</evidence>
<organism evidence="1 2">
    <name type="scientific">Enhydrobacter aerosaccus</name>
    <dbReference type="NCBI Taxonomy" id="225324"/>
    <lineage>
        <taxon>Bacteria</taxon>
        <taxon>Pseudomonadati</taxon>
        <taxon>Pseudomonadota</taxon>
        <taxon>Alphaproteobacteria</taxon>
        <taxon>Hyphomicrobiales</taxon>
        <taxon>Enhydrobacter</taxon>
    </lineage>
</organism>
<sequence length="364" mass="41166">MSQTDTYLDGPVERRPTAAGRFREGLSDDDRKLMSRRFWISDPEALPNLHLRVPAKEEVPEIEYRYDLTPPKGQSRPYVRCAHCFRPIHWRGNVARYADGSRILLGCDCGEKQFGFRWTDREEAFSHRMSRHDLLVRLEGLEAALPLLHSFLLGLIEHPCLREFTSLRNELDAKMPELVSILTKVLQASGGTLELTERIRDIAAEIARDDRQKYSKNPDTKPIFKRMTKSLGRIEGGAFLLYGGSPSVEARNLADACEHLQAKFGLVGSDTLSEASELLGKAGSIVQAADRLTDRLAAANRFFELANLQTITQWLRKRMQLTAYSVSRMAFARVGATDAVRIERRSIALPRWSSRNKIGELLGI</sequence>
<reference evidence="2" key="1">
    <citation type="submission" date="2017-02" db="EMBL/GenBank/DDBJ databases">
        <authorList>
            <person name="Varghese N."/>
            <person name="Submissions S."/>
        </authorList>
    </citation>
    <scope>NUCLEOTIDE SEQUENCE [LARGE SCALE GENOMIC DNA]</scope>
    <source>
        <strain evidence="2">ATCC 27094</strain>
    </source>
</reference>
<proteinExistence type="predicted"/>